<protein>
    <submittedName>
        <fullName evidence="3">Nodule-specific cysteine-rich peptide L60</fullName>
    </submittedName>
</protein>
<evidence type="ECO:0000259" key="2">
    <source>
        <dbReference type="Pfam" id="PF07127"/>
    </source>
</evidence>
<keyword evidence="1" id="KW-0732">Signal</keyword>
<name>A0A7T8IGF6_LENCU</name>
<dbReference type="EMBL" id="MT371210">
    <property type="protein sequence ID" value="QQO74728.1"/>
    <property type="molecule type" value="mRNA"/>
</dbReference>
<organism evidence="3">
    <name type="scientific">Lens culinaris</name>
    <name type="common">Lentil</name>
    <name type="synonym">Cicer lens</name>
    <dbReference type="NCBI Taxonomy" id="3864"/>
    <lineage>
        <taxon>Eukaryota</taxon>
        <taxon>Viridiplantae</taxon>
        <taxon>Streptophyta</taxon>
        <taxon>Embryophyta</taxon>
        <taxon>Tracheophyta</taxon>
        <taxon>Spermatophyta</taxon>
        <taxon>Magnoliopsida</taxon>
        <taxon>eudicotyledons</taxon>
        <taxon>Gunneridae</taxon>
        <taxon>Pentapetalae</taxon>
        <taxon>rosids</taxon>
        <taxon>fabids</taxon>
        <taxon>Fabales</taxon>
        <taxon>Fabaceae</taxon>
        <taxon>Papilionoideae</taxon>
        <taxon>50 kb inversion clade</taxon>
        <taxon>NPAAA clade</taxon>
        <taxon>Hologalegina</taxon>
        <taxon>IRL clade</taxon>
        <taxon>Fabeae</taxon>
        <taxon>Lens</taxon>
    </lineage>
</organism>
<proteinExistence type="evidence at transcript level"/>
<dbReference type="AlphaFoldDB" id="A0A7T8IGF6"/>
<evidence type="ECO:0000256" key="1">
    <source>
        <dbReference type="SAM" id="SignalP"/>
    </source>
</evidence>
<accession>A0A7T8IGF6</accession>
<dbReference type="InterPro" id="IPR009810">
    <property type="entry name" value="Nodulin_late_dom"/>
</dbReference>
<dbReference type="Pfam" id="PF07127">
    <property type="entry name" value="Nodulin_late"/>
    <property type="match status" value="1"/>
</dbReference>
<reference evidence="3" key="1">
    <citation type="journal article" date="2020" name="Mol. Cell">
        <title>Proteome analysis reveals a significant host-specific response in Rhizobium leguminosarum bv viciae endosymbiotic cells.</title>
        <authorList>
            <person name="Duran D."/>
            <person name="Albareda M."/>
            <person name="Marina A."/>
            <person name="Garcia C."/>
            <person name="Ruiz-Argueso T."/>
            <person name="Palacios J."/>
        </authorList>
    </citation>
    <scope>NUCLEOTIDE SEQUENCE</scope>
    <source>
        <tissue evidence="3">Root nodules</tissue>
    </source>
</reference>
<feature type="domain" description="Late nodulin" evidence="2">
    <location>
        <begin position="1"/>
        <end position="56"/>
    </location>
</feature>
<evidence type="ECO:0000313" key="3">
    <source>
        <dbReference type="EMBL" id="QQO74728.1"/>
    </source>
</evidence>
<feature type="signal peptide" evidence="1">
    <location>
        <begin position="1"/>
        <end position="23"/>
    </location>
</feature>
<feature type="chain" id="PRO_5031052313" evidence="1">
    <location>
        <begin position="24"/>
        <end position="62"/>
    </location>
</feature>
<sequence>MVKIIKSVHVMILFLILFHVVSDVILKKGEFRCFEDADCHKILFCSPPSKPRCLNKRYCLCN</sequence>
<dbReference type="GO" id="GO:0046872">
    <property type="term" value="F:metal ion binding"/>
    <property type="evidence" value="ECO:0007669"/>
    <property type="project" value="InterPro"/>
</dbReference>